<dbReference type="GO" id="GO:0016787">
    <property type="term" value="F:hydrolase activity"/>
    <property type="evidence" value="ECO:0007669"/>
    <property type="project" value="UniProtKB-KW"/>
</dbReference>
<dbReference type="PANTHER" id="PTHR35372:SF2">
    <property type="entry name" value="SF3 HELICASE DOMAIN-CONTAINING PROTEIN"/>
    <property type="match status" value="1"/>
</dbReference>
<evidence type="ECO:0000256" key="2">
    <source>
        <dbReference type="ARBA" id="ARBA00022801"/>
    </source>
</evidence>
<keyword evidence="2" id="KW-0378">Hydrolase</keyword>
<dbReference type="PATRIC" id="fig|1423816.3.peg.2244"/>
<dbReference type="InterPro" id="IPR045455">
    <property type="entry name" value="NrS-1_pol-like_helicase"/>
</dbReference>
<dbReference type="RefSeq" id="WP_010489228.1">
    <property type="nucleotide sequence ID" value="NZ_AZCT01000003.1"/>
</dbReference>
<evidence type="ECO:0000313" key="6">
    <source>
        <dbReference type="Proteomes" id="UP000051984"/>
    </source>
</evidence>
<dbReference type="Proteomes" id="UP000051984">
    <property type="component" value="Unassembled WGS sequence"/>
</dbReference>
<dbReference type="InterPro" id="IPR014015">
    <property type="entry name" value="Helicase_SF3_DNA-vir"/>
</dbReference>
<evidence type="ECO:0000256" key="1">
    <source>
        <dbReference type="ARBA" id="ARBA00022741"/>
    </source>
</evidence>
<dbReference type="PANTHER" id="PTHR35372">
    <property type="entry name" value="ATP BINDING PROTEIN-RELATED"/>
    <property type="match status" value="1"/>
</dbReference>
<sequence>MKRTDSLKEELNKSPEFTRLKVISKSTLEPFDVNKYPEPQDKTEKGIRAYNKQLAAKLPNWLRVWFQAEQRDEDDPQNVTIHRNIKVDFLTYGYHFMDKTRVESFPGLSEGAIYEPSKGTWRTFGKGEFTKTTESRTTKEMLKWGLYRESDITGARRFLQRISYNEDYGKRSPFDENPHPELVAFTNGTYSILTNKMQESSADNYMLNAHEYAVDPDRDDCPETERLLAAMMGDAAITFEEFIGYMFYRSYRPFQAFLWLYGTGGEGKSTLIRRITNLIGRDNVSASKPADLANGDRRFETANLYGKEANIVADVGSDYLKSTAAIKSLTGGDYIPAEFKGIQNFKFMNYAKLLFSANEMPAFSDHSSGFADRVIVIKMINGDTRHTHWWDQFDDAKMDEETPRFAMKCMHMFAKALKSGGLTKHDSVVNASQEWLDANDHFKEFLDEYATIDTKDDRGEATTVVTAEYKRFCQMNNYTDKTSTQAIAKKLAAYHVSKDRSRRGFNSDGGNVQRFIGLHLTGSLINDQFNE</sequence>
<dbReference type="InterPro" id="IPR051620">
    <property type="entry name" value="ORF904-like_C"/>
</dbReference>
<reference evidence="5 6" key="1">
    <citation type="journal article" date="2015" name="Genome Announc.">
        <title>Expanding the biotechnology potential of lactobacilli through comparative genomics of 213 strains and associated genera.</title>
        <authorList>
            <person name="Sun Z."/>
            <person name="Harris H.M."/>
            <person name="McCann A."/>
            <person name="Guo C."/>
            <person name="Argimon S."/>
            <person name="Zhang W."/>
            <person name="Yang X."/>
            <person name="Jeffery I.B."/>
            <person name="Cooney J.C."/>
            <person name="Kagawa T.F."/>
            <person name="Liu W."/>
            <person name="Song Y."/>
            <person name="Salvetti E."/>
            <person name="Wrobel A."/>
            <person name="Rasinkangas P."/>
            <person name="Parkhill J."/>
            <person name="Rea M.C."/>
            <person name="O'Sullivan O."/>
            <person name="Ritari J."/>
            <person name="Douillard F.P."/>
            <person name="Paul Ross R."/>
            <person name="Yang R."/>
            <person name="Briner A.E."/>
            <person name="Felis G.E."/>
            <person name="de Vos W.M."/>
            <person name="Barrangou R."/>
            <person name="Klaenhammer T.R."/>
            <person name="Caufield P.W."/>
            <person name="Cui Y."/>
            <person name="Zhang H."/>
            <person name="O'Toole P.W."/>
        </authorList>
    </citation>
    <scope>NUCLEOTIDE SEQUENCE [LARGE SCALE GENOMIC DNA]</scope>
    <source>
        <strain evidence="5 6">DSM 20178</strain>
    </source>
</reference>
<name>A0A0R1EV29_LACZE</name>
<dbReference type="AlphaFoldDB" id="A0A0R1EV29"/>
<protein>
    <submittedName>
        <fullName evidence="5">RepA protein</fullName>
    </submittedName>
</protein>
<dbReference type="InterPro" id="IPR006500">
    <property type="entry name" value="Helicase_put_C_phage/plasmid"/>
</dbReference>
<evidence type="ECO:0000313" key="5">
    <source>
        <dbReference type="EMBL" id="KRK13008.1"/>
    </source>
</evidence>
<dbReference type="NCBIfam" id="TIGR01613">
    <property type="entry name" value="primase_Cterm"/>
    <property type="match status" value="1"/>
</dbReference>
<keyword evidence="3" id="KW-0067">ATP-binding</keyword>
<gene>
    <name evidence="5" type="ORF">FD51_GL002164</name>
</gene>
<dbReference type="EMBL" id="AZCT01000003">
    <property type="protein sequence ID" value="KRK13008.1"/>
    <property type="molecule type" value="Genomic_DNA"/>
</dbReference>
<dbReference type="Pfam" id="PF19263">
    <property type="entry name" value="DUF5906"/>
    <property type="match status" value="1"/>
</dbReference>
<proteinExistence type="predicted"/>
<dbReference type="PROSITE" id="PS51206">
    <property type="entry name" value="SF3_HELICASE_1"/>
    <property type="match status" value="1"/>
</dbReference>
<dbReference type="Gene3D" id="3.40.50.300">
    <property type="entry name" value="P-loop containing nucleotide triphosphate hydrolases"/>
    <property type="match status" value="1"/>
</dbReference>
<feature type="domain" description="SF3 helicase" evidence="4">
    <location>
        <begin position="234"/>
        <end position="402"/>
    </location>
</feature>
<organism evidence="5 6">
    <name type="scientific">Lacticaseibacillus zeae DSM 20178 = KCTC 3804</name>
    <dbReference type="NCBI Taxonomy" id="1423816"/>
    <lineage>
        <taxon>Bacteria</taxon>
        <taxon>Bacillati</taxon>
        <taxon>Bacillota</taxon>
        <taxon>Bacilli</taxon>
        <taxon>Lactobacillales</taxon>
        <taxon>Lactobacillaceae</taxon>
        <taxon>Lacticaseibacillus</taxon>
    </lineage>
</organism>
<accession>A0A0R1EV29</accession>
<evidence type="ECO:0000256" key="3">
    <source>
        <dbReference type="ARBA" id="ARBA00022840"/>
    </source>
</evidence>
<dbReference type="GO" id="GO:0005524">
    <property type="term" value="F:ATP binding"/>
    <property type="evidence" value="ECO:0007669"/>
    <property type="project" value="UniProtKB-KW"/>
</dbReference>
<dbReference type="eggNOG" id="COG3378">
    <property type="taxonomic scope" value="Bacteria"/>
</dbReference>
<keyword evidence="1" id="KW-0547">Nucleotide-binding</keyword>
<dbReference type="SUPFAM" id="SSF52540">
    <property type="entry name" value="P-loop containing nucleoside triphosphate hydrolases"/>
    <property type="match status" value="1"/>
</dbReference>
<evidence type="ECO:0000259" key="4">
    <source>
        <dbReference type="PROSITE" id="PS51206"/>
    </source>
</evidence>
<comment type="caution">
    <text evidence="5">The sequence shown here is derived from an EMBL/GenBank/DDBJ whole genome shotgun (WGS) entry which is preliminary data.</text>
</comment>
<dbReference type="InterPro" id="IPR027417">
    <property type="entry name" value="P-loop_NTPase"/>
</dbReference>